<evidence type="ECO:0000256" key="1">
    <source>
        <dbReference type="SAM" id="Phobius"/>
    </source>
</evidence>
<comment type="caution">
    <text evidence="2">The sequence shown here is derived from an EMBL/GenBank/DDBJ whole genome shotgun (WGS) entry which is preliminary data.</text>
</comment>
<feature type="transmembrane region" description="Helical" evidence="1">
    <location>
        <begin position="375"/>
        <end position="397"/>
    </location>
</feature>
<keyword evidence="1" id="KW-1133">Transmembrane helix</keyword>
<accession>G3YDC6</accession>
<dbReference type="Proteomes" id="UP000009038">
    <property type="component" value="Unassembled WGS sequence"/>
</dbReference>
<dbReference type="STRING" id="380704.G3YDC6"/>
<feature type="transmembrane region" description="Helical" evidence="1">
    <location>
        <begin position="39"/>
        <end position="63"/>
    </location>
</feature>
<feature type="non-terminal residue" evidence="2">
    <location>
        <position position="464"/>
    </location>
</feature>
<sequence>MAESDTVVSVASDPASSNQAKKGLKAKEEKIGITSHWTFIIWSWFLLTVPLSSLTAVFLALVFSYRIGHGDSPFENLRVGLATEGSSDAYYVNMNSSILLFVTSWASTLAPMLSGFLITLASLGVLNNVSDFATVYTYDNNSTMYSYLGIPDGTASVTDRDYEAQTYGAATQCDLFSKRCNLTEVTTSLRYNCSSAFAGFIDSTELITGFFTDSSMTTDIEDNETSNYGTGNPFYYVIAGVLSTSGGTVPNSTEFVQNESGVYGYVLGCNTTIYDIVYDRVNNSVTRFLPTDSNTSVSNIWQTSIAQTVDWEPSIELEIGAAAFSQTGQEFADKIAQSFSKVILALGADGVESRPALAAQQRETSLVSRVPMAPLFTLVAVNFLYVIVGLIFAGIAIKTARGAVPDIHARLGITGLVADRFEDPGSRKEVHSADDMFEEYAGHPSRRVAVEPEDEDGVYVFKSW</sequence>
<dbReference type="AlphaFoldDB" id="G3YDC6"/>
<protein>
    <submittedName>
        <fullName evidence="2">Uncharacterized protein</fullName>
    </submittedName>
</protein>
<dbReference type="HOGENOM" id="CLU_019655_2_0_1"/>
<proteinExistence type="predicted"/>
<dbReference type="EMBL" id="ACJE01000020">
    <property type="protein sequence ID" value="EHA18793.1"/>
    <property type="molecule type" value="Genomic_DNA"/>
</dbReference>
<evidence type="ECO:0000313" key="3">
    <source>
        <dbReference type="Proteomes" id="UP000009038"/>
    </source>
</evidence>
<gene>
    <name evidence="2" type="ORF">ASPNIDRAFT_187232</name>
</gene>
<keyword evidence="1" id="KW-0472">Membrane</keyword>
<dbReference type="OrthoDB" id="3344043at2759"/>
<evidence type="ECO:0000313" key="2">
    <source>
        <dbReference type="EMBL" id="EHA18793.1"/>
    </source>
</evidence>
<keyword evidence="1" id="KW-0812">Transmembrane</keyword>
<reference evidence="2 3" key="1">
    <citation type="journal article" date="2011" name="Genome Res.">
        <title>Comparative genomics of citric-acid-producing Aspergillus niger ATCC 1015 versus enzyme-producing CBS 513.88.</title>
        <authorList>
            <person name="Andersen M.R."/>
            <person name="Salazar M.P."/>
            <person name="Schaap P.J."/>
            <person name="van de Vondervoort P.J."/>
            <person name="Culley D."/>
            <person name="Thykaer J."/>
            <person name="Frisvad J.C."/>
            <person name="Nielsen K.F."/>
            <person name="Albang R."/>
            <person name="Albermann K."/>
            <person name="Berka R.M."/>
            <person name="Braus G.H."/>
            <person name="Braus-Stromeyer S.A."/>
            <person name="Corrochano L.M."/>
            <person name="Dai Z."/>
            <person name="van Dijck P.W."/>
            <person name="Hofmann G."/>
            <person name="Lasure L.L."/>
            <person name="Magnuson J.K."/>
            <person name="Menke H."/>
            <person name="Meijer M."/>
            <person name="Meijer S.L."/>
            <person name="Nielsen J.B."/>
            <person name="Nielsen M.L."/>
            <person name="van Ooyen A.J."/>
            <person name="Pel H.J."/>
            <person name="Poulsen L."/>
            <person name="Samson R.A."/>
            <person name="Stam H."/>
            <person name="Tsang A."/>
            <person name="van den Brink J.M."/>
            <person name="Atkins A."/>
            <person name="Aerts A."/>
            <person name="Shapiro H."/>
            <person name="Pangilinan J."/>
            <person name="Salamov A."/>
            <person name="Lou Y."/>
            <person name="Lindquist E."/>
            <person name="Lucas S."/>
            <person name="Grimwood J."/>
            <person name="Grigoriev I.V."/>
            <person name="Kubicek C.P."/>
            <person name="Martinez D."/>
            <person name="van Peij N.N."/>
            <person name="Roubos J.A."/>
            <person name="Nielsen J."/>
            <person name="Baker S.E."/>
        </authorList>
    </citation>
    <scope>NUCLEOTIDE SEQUENCE [LARGE SCALE GENOMIC DNA]</scope>
    <source>
        <strain evidence="3">ATCC 1015 / CBS 113.46 / FGSC A1144 / LSHB Ac4 / NCTC 3858a / NRRL 328 / USDA 3528.7</strain>
    </source>
</reference>
<name>G3YDC6_ASPNA</name>
<organism evidence="2 3">
    <name type="scientific">Aspergillus niger (strain ATCC 1015 / CBS 113.46 / FGSC A1144 / LSHB Ac4 / NCTC 3858a / NRRL 328 / USDA 3528.7)</name>
    <dbReference type="NCBI Taxonomy" id="380704"/>
    <lineage>
        <taxon>Eukaryota</taxon>
        <taxon>Fungi</taxon>
        <taxon>Dikarya</taxon>
        <taxon>Ascomycota</taxon>
        <taxon>Pezizomycotina</taxon>
        <taxon>Eurotiomycetes</taxon>
        <taxon>Eurotiomycetidae</taxon>
        <taxon>Eurotiales</taxon>
        <taxon>Aspergillaceae</taxon>
        <taxon>Aspergillus</taxon>
        <taxon>Aspergillus subgen. Circumdati</taxon>
    </lineage>
</organism>
<feature type="transmembrane region" description="Helical" evidence="1">
    <location>
        <begin position="98"/>
        <end position="126"/>
    </location>
</feature>